<feature type="binding site" evidence="17">
    <location>
        <position position="86"/>
    </location>
    <ligand>
        <name>[4Fe-4S] cluster</name>
        <dbReference type="ChEBI" id="CHEBI:49883"/>
    </ligand>
</feature>
<dbReference type="GO" id="GO:0046872">
    <property type="term" value="F:metal ion binding"/>
    <property type="evidence" value="ECO:0007669"/>
    <property type="project" value="UniProtKB-KW"/>
</dbReference>
<evidence type="ECO:0000256" key="2">
    <source>
        <dbReference type="ARBA" id="ARBA00004691"/>
    </source>
</evidence>
<keyword evidence="9 17" id="KW-0671">Queuosine biosynthesis</keyword>
<dbReference type="PANTHER" id="PTHR36701">
    <property type="entry name" value="EPOXYQUEUOSINE REDUCTASE QUEH"/>
    <property type="match status" value="1"/>
</dbReference>
<sequence length="192" mass="21333">MTPIAVHVCCGPCALEPVAQLKSEGFSPTLFWANPNIQPVAEHDHRLQVLKGWAAQEGIDVVECEQDRAAWERAVAPKGFEREARCRACYSLRLAETCKAAKAAGFAHVTTTLAVSPHQLHEVCDEALVAVAHAHGLEPVVRDFRPRFQRAQERAQELGLYRQNYCGCRFSKVEATLERLAARAKKQPPPKK</sequence>
<dbReference type="GO" id="GO:0008616">
    <property type="term" value="P:tRNA queuosine(34) biosynthetic process"/>
    <property type="evidence" value="ECO:0007669"/>
    <property type="project" value="UniProtKB-UniRule"/>
</dbReference>
<keyword evidence="7 17" id="KW-0819">tRNA processing</keyword>
<keyword evidence="11 17" id="KW-0408">Iron</keyword>
<evidence type="ECO:0000256" key="5">
    <source>
        <dbReference type="ARBA" id="ARBA00016895"/>
    </source>
</evidence>
<comment type="caution">
    <text evidence="18">The sequence shown here is derived from an EMBL/GenBank/DDBJ whole genome shotgun (WGS) entry which is preliminary data.</text>
</comment>
<dbReference type="InterPro" id="IPR003828">
    <property type="entry name" value="QueH"/>
</dbReference>
<evidence type="ECO:0000313" key="18">
    <source>
        <dbReference type="EMBL" id="TGY61451.1"/>
    </source>
</evidence>
<evidence type="ECO:0000256" key="6">
    <source>
        <dbReference type="ARBA" id="ARBA00022485"/>
    </source>
</evidence>
<reference evidence="18 19" key="1">
    <citation type="submission" date="2019-04" db="EMBL/GenBank/DDBJ databases">
        <title>Microbes associate with the intestines of laboratory mice.</title>
        <authorList>
            <person name="Navarre W."/>
            <person name="Wong E."/>
            <person name="Huang K."/>
            <person name="Tropini C."/>
            <person name="Ng K."/>
            <person name="Yu B."/>
        </authorList>
    </citation>
    <scope>NUCLEOTIDE SEQUENCE [LARGE SCALE GENOMIC DNA]</scope>
    <source>
        <strain evidence="18 19">NM07_P-09</strain>
    </source>
</reference>
<dbReference type="OrthoDB" id="9801033at2"/>
<dbReference type="UniPathway" id="UPA00392"/>
<keyword evidence="12 17" id="KW-0411">Iron-sulfur</keyword>
<evidence type="ECO:0000256" key="11">
    <source>
        <dbReference type="ARBA" id="ARBA00023004"/>
    </source>
</evidence>
<evidence type="ECO:0000256" key="8">
    <source>
        <dbReference type="ARBA" id="ARBA00022723"/>
    </source>
</evidence>
<dbReference type="AlphaFoldDB" id="A0A4S2F2X1"/>
<keyword evidence="13 17" id="KW-1015">Disulfide bond</keyword>
<keyword evidence="10 17" id="KW-0560">Oxidoreductase</keyword>
<keyword evidence="6 17" id="KW-0004">4Fe-4S</keyword>
<name>A0A4S2F2X1_9ACTN</name>
<accession>A0A4S2F2X1</accession>
<evidence type="ECO:0000256" key="4">
    <source>
        <dbReference type="ARBA" id="ARBA00012622"/>
    </source>
</evidence>
<dbReference type="EC" id="1.17.99.6" evidence="4 17"/>
<evidence type="ECO:0000256" key="1">
    <source>
        <dbReference type="ARBA" id="ARBA00002268"/>
    </source>
</evidence>
<evidence type="ECO:0000256" key="16">
    <source>
        <dbReference type="ARBA" id="ARBA00047415"/>
    </source>
</evidence>
<dbReference type="Proteomes" id="UP000310263">
    <property type="component" value="Unassembled WGS sequence"/>
</dbReference>
<evidence type="ECO:0000313" key="19">
    <source>
        <dbReference type="Proteomes" id="UP000310263"/>
    </source>
</evidence>
<comment type="function">
    <text evidence="1 17">Catalyzes the conversion of epoxyqueuosine (oQ) to queuosine (Q), which is a hypermodified base found in the wobble positions of tRNA(Asp), tRNA(Asn), tRNA(His) and tRNA(Tyr).</text>
</comment>
<feature type="disulfide bond" description="Redox-active" evidence="17">
    <location>
        <begin position="166"/>
        <end position="168"/>
    </location>
</feature>
<evidence type="ECO:0000256" key="14">
    <source>
        <dbReference type="ARBA" id="ARBA00023284"/>
    </source>
</evidence>
<evidence type="ECO:0000256" key="17">
    <source>
        <dbReference type="HAMAP-Rule" id="MF_02089"/>
    </source>
</evidence>
<comment type="catalytic activity">
    <reaction evidence="16 17">
        <text>epoxyqueuosine(34) in tRNA + AH2 = queuosine(34) in tRNA + A + H2O</text>
        <dbReference type="Rhea" id="RHEA:32159"/>
        <dbReference type="Rhea" id="RHEA-COMP:18571"/>
        <dbReference type="Rhea" id="RHEA-COMP:18582"/>
        <dbReference type="ChEBI" id="CHEBI:13193"/>
        <dbReference type="ChEBI" id="CHEBI:15377"/>
        <dbReference type="ChEBI" id="CHEBI:17499"/>
        <dbReference type="ChEBI" id="CHEBI:194431"/>
        <dbReference type="ChEBI" id="CHEBI:194443"/>
        <dbReference type="EC" id="1.17.99.6"/>
    </reaction>
</comment>
<keyword evidence="8 17" id="KW-0479">Metal-binding</keyword>
<proteinExistence type="inferred from homology"/>
<protein>
    <recommendedName>
        <fullName evidence="5 17">Epoxyqueuosine reductase QueH</fullName>
        <ecNumber evidence="4 17">1.17.99.6</ecNumber>
    </recommendedName>
    <alternativeName>
        <fullName evidence="15 17">Queuosine biosynthesis protein QueH</fullName>
    </alternativeName>
</protein>
<dbReference type="EMBL" id="SRYE01000005">
    <property type="protein sequence ID" value="TGY61451.1"/>
    <property type="molecule type" value="Genomic_DNA"/>
</dbReference>
<evidence type="ECO:0000256" key="15">
    <source>
        <dbReference type="ARBA" id="ARBA00031446"/>
    </source>
</evidence>
<dbReference type="GO" id="GO:0051539">
    <property type="term" value="F:4 iron, 4 sulfur cluster binding"/>
    <property type="evidence" value="ECO:0007669"/>
    <property type="project" value="UniProtKB-UniRule"/>
</dbReference>
<gene>
    <name evidence="17" type="primary">queH</name>
    <name evidence="18" type="ORF">E5334_07725</name>
</gene>
<feature type="binding site" evidence="17">
    <location>
        <position position="89"/>
    </location>
    <ligand>
        <name>[4Fe-4S] cluster</name>
        <dbReference type="ChEBI" id="CHEBI:49883"/>
    </ligand>
</feature>
<dbReference type="GO" id="GO:0052693">
    <property type="term" value="F:epoxyqueuosine reductase activity"/>
    <property type="evidence" value="ECO:0007669"/>
    <property type="project" value="UniProtKB-UniRule"/>
</dbReference>
<dbReference type="Pfam" id="PF02677">
    <property type="entry name" value="QueH"/>
    <property type="match status" value="1"/>
</dbReference>
<keyword evidence="19" id="KW-1185">Reference proteome</keyword>
<organism evidence="18 19">
    <name type="scientific">Muricaecibacterium torontonense</name>
    <dbReference type="NCBI Taxonomy" id="3032871"/>
    <lineage>
        <taxon>Bacteria</taxon>
        <taxon>Bacillati</taxon>
        <taxon>Actinomycetota</taxon>
        <taxon>Coriobacteriia</taxon>
        <taxon>Coriobacteriales</taxon>
        <taxon>Atopobiaceae</taxon>
        <taxon>Muricaecibacterium</taxon>
    </lineage>
</organism>
<dbReference type="PANTHER" id="PTHR36701:SF1">
    <property type="entry name" value="EPOXYQUEUOSINE REDUCTASE QUEH"/>
    <property type="match status" value="1"/>
</dbReference>
<comment type="similarity">
    <text evidence="3 17">Belongs to the QueH family.</text>
</comment>
<feature type="binding site" evidence="17">
    <location>
        <position position="9"/>
    </location>
    <ligand>
        <name>[4Fe-4S] cluster</name>
        <dbReference type="ChEBI" id="CHEBI:49883"/>
    </ligand>
</feature>
<dbReference type="HAMAP" id="MF_02089">
    <property type="entry name" value="QueH"/>
    <property type="match status" value="1"/>
</dbReference>
<evidence type="ECO:0000256" key="7">
    <source>
        <dbReference type="ARBA" id="ARBA00022694"/>
    </source>
</evidence>
<evidence type="ECO:0000256" key="10">
    <source>
        <dbReference type="ARBA" id="ARBA00023002"/>
    </source>
</evidence>
<evidence type="ECO:0000256" key="3">
    <source>
        <dbReference type="ARBA" id="ARBA00008207"/>
    </source>
</evidence>
<feature type="binding site" evidence="17">
    <location>
        <position position="10"/>
    </location>
    <ligand>
        <name>[4Fe-4S] cluster</name>
        <dbReference type="ChEBI" id="CHEBI:49883"/>
    </ligand>
</feature>
<comment type="pathway">
    <text evidence="2 17">tRNA modification; tRNA-queuosine biosynthesis.</text>
</comment>
<keyword evidence="14 17" id="KW-0676">Redox-active center</keyword>
<evidence type="ECO:0000256" key="9">
    <source>
        <dbReference type="ARBA" id="ARBA00022785"/>
    </source>
</evidence>
<evidence type="ECO:0000256" key="13">
    <source>
        <dbReference type="ARBA" id="ARBA00023157"/>
    </source>
</evidence>
<evidence type="ECO:0000256" key="12">
    <source>
        <dbReference type="ARBA" id="ARBA00023014"/>
    </source>
</evidence>